<dbReference type="PhylomeDB" id="A0A1B0FGQ8"/>
<evidence type="ECO:0000256" key="2">
    <source>
        <dbReference type="ARBA" id="ARBA00022771"/>
    </source>
</evidence>
<dbReference type="GO" id="GO:0008270">
    <property type="term" value="F:zinc ion binding"/>
    <property type="evidence" value="ECO:0007669"/>
    <property type="project" value="UniProtKB-KW"/>
</dbReference>
<dbReference type="InterPro" id="IPR029068">
    <property type="entry name" value="Glyas_Bleomycin-R_OHBP_Dase"/>
</dbReference>
<dbReference type="PANTHER" id="PTHR10374">
    <property type="entry name" value="LACTOYLGLUTATHIONE LYASE GLYOXALASE I"/>
    <property type="match status" value="1"/>
</dbReference>
<keyword evidence="1" id="KW-0479">Metal-binding</keyword>
<keyword evidence="2 4" id="KW-0863">Zinc-finger</keyword>
<dbReference type="InterPro" id="IPR002893">
    <property type="entry name" value="Znf_MYND"/>
</dbReference>
<evidence type="ECO:0000259" key="6">
    <source>
        <dbReference type="PROSITE" id="PS50865"/>
    </source>
</evidence>
<evidence type="ECO:0000313" key="7">
    <source>
        <dbReference type="EnsemblMetazoa" id="GMOY002919-PA"/>
    </source>
</evidence>
<dbReference type="Pfam" id="PF00903">
    <property type="entry name" value="Glyoxalase"/>
    <property type="match status" value="1"/>
</dbReference>
<evidence type="ECO:0000256" key="4">
    <source>
        <dbReference type="PROSITE-ProRule" id="PRU00134"/>
    </source>
</evidence>
<reference evidence="7" key="1">
    <citation type="submission" date="2020-05" db="UniProtKB">
        <authorList>
            <consortium name="EnsemblMetazoa"/>
        </authorList>
    </citation>
    <scope>IDENTIFICATION</scope>
    <source>
        <strain evidence="7">Yale</strain>
    </source>
</reference>
<dbReference type="InterPro" id="IPR002999">
    <property type="entry name" value="Tudor"/>
</dbReference>
<dbReference type="Gene3D" id="6.10.140.2220">
    <property type="match status" value="1"/>
</dbReference>
<dbReference type="SUPFAM" id="SSF63748">
    <property type="entry name" value="Tudor/PWWP/MBT"/>
    <property type="match status" value="2"/>
</dbReference>
<keyword evidence="3" id="KW-0862">Zinc</keyword>
<feature type="domain" description="MYND-type" evidence="6">
    <location>
        <begin position="367"/>
        <end position="402"/>
    </location>
</feature>
<evidence type="ECO:0000313" key="8">
    <source>
        <dbReference type="Proteomes" id="UP000092444"/>
    </source>
</evidence>
<dbReference type="Pfam" id="PF01753">
    <property type="entry name" value="zf-MYND"/>
    <property type="match status" value="1"/>
</dbReference>
<keyword evidence="8" id="KW-1185">Reference proteome</keyword>
<dbReference type="Gene3D" id="2.30.30.140">
    <property type="match status" value="2"/>
</dbReference>
<evidence type="ECO:0008006" key="9">
    <source>
        <dbReference type="Google" id="ProtNLM"/>
    </source>
</evidence>
<dbReference type="GO" id="GO:0005737">
    <property type="term" value="C:cytoplasm"/>
    <property type="evidence" value="ECO:0007669"/>
    <property type="project" value="UniProtKB-ARBA"/>
</dbReference>
<dbReference type="VEuPathDB" id="VectorBase:GMOY002919"/>
<dbReference type="STRING" id="37546.A0A1B0FGQ8"/>
<accession>A0A1B0FGQ8</accession>
<dbReference type="Gene3D" id="3.10.180.10">
    <property type="entry name" value="2,3-Dihydroxybiphenyl 1,2-Dioxygenase, domain 1"/>
    <property type="match status" value="1"/>
</dbReference>
<dbReference type="Pfam" id="PF00567">
    <property type="entry name" value="TUDOR"/>
    <property type="match status" value="2"/>
</dbReference>
<evidence type="ECO:0000256" key="3">
    <source>
        <dbReference type="ARBA" id="ARBA00022833"/>
    </source>
</evidence>
<dbReference type="InterPro" id="IPR018146">
    <property type="entry name" value="Glyoxalase_1_CS"/>
</dbReference>
<dbReference type="PANTHER" id="PTHR10374:SF30">
    <property type="entry name" value="LACTOYLGLUTATHIONE LYASE"/>
    <property type="match status" value="1"/>
</dbReference>
<dbReference type="SUPFAM" id="SSF54593">
    <property type="entry name" value="Glyoxalase/Bleomycin resistance protein/Dihydroxybiphenyl dioxygenase"/>
    <property type="match status" value="1"/>
</dbReference>
<protein>
    <recommendedName>
        <fullName evidence="9">MYND-type domain-containing protein</fullName>
    </recommendedName>
</protein>
<feature type="domain" description="Tudor" evidence="5">
    <location>
        <begin position="704"/>
        <end position="763"/>
    </location>
</feature>
<dbReference type="SUPFAM" id="SSF144232">
    <property type="entry name" value="HIT/MYND zinc finger-like"/>
    <property type="match status" value="1"/>
</dbReference>
<sequence length="799" mass="91593">MPAFDQEFHDVLSRLLRDYPKLWRPRGGPQFGLYQELAEKVSQEMQQQVSAKKVRGNLKEIRRRLERLDQGSSTQMKTCAYLWYAQELGYVQAAKVMSTLIEKQKFLGLEKEDALMARKDCAEKMGKEMKAVRIQEDNDGPSTSADAAPAQIKRCHEASPDAVSIKQEADDGPLTTAEGMNAYTTGLTNSEAEELCEKSPDSSTKDFIFQQTMYRIKDPRKSLPFYTGVLGMTLLQKLDFPEAKFSLYFMGDAEAVCQSLQNNMLGFQVVVGKKKNITNAPTRPDDKLPLATQSTRRENRTCLSSEKLLPHDVHTLDVKNKDNTSACTDFGGVYITVPDKMKTSEEIGTYTKEEFTRKKIWLENNQCILCRRECRLVCRRCRGYYCSVECQKRDWEKHRYICGKPRRSLQLGKINAANDNQKDNVDVVSHAPLNRSVEKQEKSDYTALIKQMPRSGSIVTITAIMKSNVVFIRSKDYDDNENFCKTVSGLQKLGETLKTAIGKPRCGQIFISKFRDQFCRVMILNHTENEHVDVAYIDYGNVDTLNLKDLYEASDEYTRIPRYALPVVLKDVPDCYMTEEIGKLMYSYLNKNVYLKYEPEDLITENGVYMVELIDENMRQNFNTAIKNLAIPREPLNCSEICFKDYLKHVLLPSGDNIELVVMDTSLMHTGVISCTTKPYAMKIQKFTRDIQKYAQNVSTTRYTPRLNELCIAKYNVDNAWYRGCCLKVDSRGEASIMFIDYNSIECVEVENIRPYPLQFTYPIYTSDCEIRGKSASTMQRRGGGKIEGTYTHWDYTKV</sequence>
<dbReference type="GO" id="GO:0004462">
    <property type="term" value="F:lactoylglutathione lyase activity"/>
    <property type="evidence" value="ECO:0007669"/>
    <property type="project" value="InterPro"/>
</dbReference>
<name>A0A1B0FGQ8_GLOMM</name>
<dbReference type="Gene3D" id="2.40.50.90">
    <property type="match status" value="1"/>
</dbReference>
<dbReference type="SMART" id="SM00333">
    <property type="entry name" value="TUDOR"/>
    <property type="match status" value="2"/>
</dbReference>
<dbReference type="EMBL" id="CCAG010019448">
    <property type="status" value="NOT_ANNOTATED_CDS"/>
    <property type="molecule type" value="Genomic_DNA"/>
</dbReference>
<dbReference type="InterPro" id="IPR004360">
    <property type="entry name" value="Glyas_Fos-R_dOase_dom"/>
</dbReference>
<dbReference type="PROSITE" id="PS50304">
    <property type="entry name" value="TUDOR"/>
    <property type="match status" value="1"/>
</dbReference>
<proteinExistence type="predicted"/>
<dbReference type="Proteomes" id="UP000092444">
    <property type="component" value="Unassembled WGS sequence"/>
</dbReference>
<dbReference type="PROSITE" id="PS50865">
    <property type="entry name" value="ZF_MYND_2"/>
    <property type="match status" value="1"/>
</dbReference>
<evidence type="ECO:0000259" key="5">
    <source>
        <dbReference type="PROSITE" id="PS50304"/>
    </source>
</evidence>
<dbReference type="EnsemblMetazoa" id="GMOY002919-RA">
    <property type="protein sequence ID" value="GMOY002919-PA"/>
    <property type="gene ID" value="GMOY002919"/>
</dbReference>
<dbReference type="PROSITE" id="PS00934">
    <property type="entry name" value="GLYOXALASE_I_1"/>
    <property type="match status" value="1"/>
</dbReference>
<evidence type="ECO:0000256" key="1">
    <source>
        <dbReference type="ARBA" id="ARBA00022723"/>
    </source>
</evidence>
<organism evidence="7 8">
    <name type="scientific">Glossina morsitans morsitans</name>
    <name type="common">Savannah tsetse fly</name>
    <dbReference type="NCBI Taxonomy" id="37546"/>
    <lineage>
        <taxon>Eukaryota</taxon>
        <taxon>Metazoa</taxon>
        <taxon>Ecdysozoa</taxon>
        <taxon>Arthropoda</taxon>
        <taxon>Hexapoda</taxon>
        <taxon>Insecta</taxon>
        <taxon>Pterygota</taxon>
        <taxon>Neoptera</taxon>
        <taxon>Endopterygota</taxon>
        <taxon>Diptera</taxon>
        <taxon>Brachycera</taxon>
        <taxon>Muscomorpha</taxon>
        <taxon>Hippoboscoidea</taxon>
        <taxon>Glossinidae</taxon>
        <taxon>Glossina</taxon>
    </lineage>
</organism>
<dbReference type="AlphaFoldDB" id="A0A1B0FGQ8"/>
<dbReference type="InterPro" id="IPR035437">
    <property type="entry name" value="SNase_OB-fold_sf"/>
</dbReference>